<accession>A0A815Z6H5</accession>
<comment type="caution">
    <text evidence="1">The sequence shown here is derived from an EMBL/GenBank/DDBJ whole genome shotgun (WGS) entry which is preliminary data.</text>
</comment>
<dbReference type="EMBL" id="CAJNOI010006527">
    <property type="protein sequence ID" value="CAF1579364.1"/>
    <property type="molecule type" value="Genomic_DNA"/>
</dbReference>
<name>A0A815Z6H5_9BILA</name>
<feature type="non-terminal residue" evidence="1">
    <location>
        <position position="1"/>
    </location>
</feature>
<organism evidence="1 4">
    <name type="scientific">Adineta steineri</name>
    <dbReference type="NCBI Taxonomy" id="433720"/>
    <lineage>
        <taxon>Eukaryota</taxon>
        <taxon>Metazoa</taxon>
        <taxon>Spiralia</taxon>
        <taxon>Gnathifera</taxon>
        <taxon>Rotifera</taxon>
        <taxon>Eurotatoria</taxon>
        <taxon>Bdelloidea</taxon>
        <taxon>Adinetida</taxon>
        <taxon>Adinetidae</taxon>
        <taxon>Adineta</taxon>
    </lineage>
</organism>
<keyword evidence="3" id="KW-1185">Reference proteome</keyword>
<protein>
    <submittedName>
        <fullName evidence="1">Uncharacterized protein</fullName>
    </submittedName>
</protein>
<proteinExistence type="predicted"/>
<dbReference type="AlphaFoldDB" id="A0A815Z6H5"/>
<evidence type="ECO:0000313" key="3">
    <source>
        <dbReference type="Proteomes" id="UP000663832"/>
    </source>
</evidence>
<evidence type="ECO:0000313" key="1">
    <source>
        <dbReference type="EMBL" id="CAF1579364.1"/>
    </source>
</evidence>
<gene>
    <name evidence="1" type="ORF">BJG266_LOCUS48540</name>
    <name evidence="2" type="ORF">QVE165_LOCUS65613</name>
</gene>
<dbReference type="Proteomes" id="UP000663877">
    <property type="component" value="Unassembled WGS sequence"/>
</dbReference>
<dbReference type="OrthoDB" id="10010249at2759"/>
<dbReference type="Proteomes" id="UP000663832">
    <property type="component" value="Unassembled WGS sequence"/>
</dbReference>
<evidence type="ECO:0000313" key="2">
    <source>
        <dbReference type="EMBL" id="CAF1673032.1"/>
    </source>
</evidence>
<reference evidence="1" key="1">
    <citation type="submission" date="2021-02" db="EMBL/GenBank/DDBJ databases">
        <authorList>
            <person name="Nowell W R."/>
        </authorList>
    </citation>
    <scope>NUCLEOTIDE SEQUENCE</scope>
</reference>
<sequence>MNNFDCSMEVKQQSLSLPSSSSSPSFIPNVLNTNDSIMTIVPFAPCHHQSNINAESEDLFEIARQKKFNLTIPSEHEEPRRKLQLKRKAFAIVCRSNMTSQYIEFGEFRSLALRAGGKWSKKFRDEQKQMREIKAYIENAMQLANTQISFESQYGKNA</sequence>
<dbReference type="EMBL" id="CAJNOM010006951">
    <property type="protein sequence ID" value="CAF1673032.1"/>
    <property type="molecule type" value="Genomic_DNA"/>
</dbReference>
<evidence type="ECO:0000313" key="4">
    <source>
        <dbReference type="Proteomes" id="UP000663877"/>
    </source>
</evidence>